<evidence type="ECO:0000313" key="4">
    <source>
        <dbReference type="Proteomes" id="UP000656319"/>
    </source>
</evidence>
<protein>
    <submittedName>
        <fullName evidence="3">Quinone oxidoreductase 1</fullName>
        <ecNumber evidence="3">1.6.5.5</ecNumber>
    </submittedName>
</protein>
<dbReference type="RefSeq" id="WP_201696393.1">
    <property type="nucleotide sequence ID" value="NZ_CAJHCQ010000006.1"/>
</dbReference>
<accession>A0ABM8NM21</accession>
<gene>
    <name evidence="3" type="primary">qorA_4</name>
    <name evidence="3" type="ORF">LMG27952_02657</name>
</gene>
<evidence type="ECO:0000256" key="1">
    <source>
        <dbReference type="ARBA" id="ARBA00022857"/>
    </source>
</evidence>
<dbReference type="SMART" id="SM00829">
    <property type="entry name" value="PKS_ER"/>
    <property type="match status" value="1"/>
</dbReference>
<organism evidence="3 4">
    <name type="scientific">Paraburkholderia hiiakae</name>
    <dbReference type="NCBI Taxonomy" id="1081782"/>
    <lineage>
        <taxon>Bacteria</taxon>
        <taxon>Pseudomonadati</taxon>
        <taxon>Pseudomonadota</taxon>
        <taxon>Betaproteobacteria</taxon>
        <taxon>Burkholderiales</taxon>
        <taxon>Burkholderiaceae</taxon>
        <taxon>Paraburkholderia</taxon>
    </lineage>
</organism>
<comment type="caution">
    <text evidence="3">The sequence shown here is derived from an EMBL/GenBank/DDBJ whole genome shotgun (WGS) entry which is preliminary data.</text>
</comment>
<dbReference type="CDD" id="cd08268">
    <property type="entry name" value="MDR2"/>
    <property type="match status" value="1"/>
</dbReference>
<dbReference type="PANTHER" id="PTHR44154">
    <property type="entry name" value="QUINONE OXIDOREDUCTASE"/>
    <property type="match status" value="1"/>
</dbReference>
<keyword evidence="4" id="KW-1185">Reference proteome</keyword>
<evidence type="ECO:0000259" key="2">
    <source>
        <dbReference type="SMART" id="SM00829"/>
    </source>
</evidence>
<dbReference type="InterPro" id="IPR036291">
    <property type="entry name" value="NAD(P)-bd_dom_sf"/>
</dbReference>
<dbReference type="PANTHER" id="PTHR44154:SF1">
    <property type="entry name" value="QUINONE OXIDOREDUCTASE"/>
    <property type="match status" value="1"/>
</dbReference>
<keyword evidence="3" id="KW-0560">Oxidoreductase</keyword>
<sequence>MARVVTFSEYGGPEVLDIKDVDIAAPGPSEVRIRVKAIGLNRAESMWRSGKYVEPVKLPARLGYESAGEVDAVGSEVRHVRVGDAVSTIPSFSLNDYGMYGELVLAPAHAVVKHESFMSFEDATAIWNPLITPYGAFVESGALRPGDAVLIPAGSSSVGIGAIQVAKMVGAVPIALTRTSAKRERLLEEGAAHVVVTDEQDLVEEVLHITGGKGAQIAFDPVGGSTFPKLVAAMAEGGTILVYGALSDEVTPLPMLEVLAKRIVIRGYNLFATTTDPVRQKAATEFIFDGIRKGALKPVVARRFMFDEIREAHRELEKNQHFGRIVVTV</sequence>
<proteinExistence type="predicted"/>
<dbReference type="InterPro" id="IPR011032">
    <property type="entry name" value="GroES-like_sf"/>
</dbReference>
<dbReference type="InterPro" id="IPR051603">
    <property type="entry name" value="Zinc-ADH_QOR/CCCR"/>
</dbReference>
<dbReference type="SUPFAM" id="SSF50129">
    <property type="entry name" value="GroES-like"/>
    <property type="match status" value="1"/>
</dbReference>
<keyword evidence="1" id="KW-0521">NADP</keyword>
<dbReference type="EMBL" id="CAJHCQ010000006">
    <property type="protein sequence ID" value="CAD6532766.1"/>
    <property type="molecule type" value="Genomic_DNA"/>
</dbReference>
<dbReference type="Pfam" id="PF08240">
    <property type="entry name" value="ADH_N"/>
    <property type="match status" value="1"/>
</dbReference>
<dbReference type="Pfam" id="PF00107">
    <property type="entry name" value="ADH_zinc_N"/>
    <property type="match status" value="1"/>
</dbReference>
<dbReference type="InterPro" id="IPR020843">
    <property type="entry name" value="ER"/>
</dbReference>
<evidence type="ECO:0000313" key="3">
    <source>
        <dbReference type="EMBL" id="CAD6532766.1"/>
    </source>
</evidence>
<dbReference type="InterPro" id="IPR013149">
    <property type="entry name" value="ADH-like_C"/>
</dbReference>
<dbReference type="Gene3D" id="3.90.180.10">
    <property type="entry name" value="Medium-chain alcohol dehydrogenases, catalytic domain"/>
    <property type="match status" value="1"/>
</dbReference>
<dbReference type="Gene3D" id="3.40.50.720">
    <property type="entry name" value="NAD(P)-binding Rossmann-like Domain"/>
    <property type="match status" value="1"/>
</dbReference>
<dbReference type="GO" id="GO:0003960">
    <property type="term" value="F:quinone reductase (NADPH) activity"/>
    <property type="evidence" value="ECO:0007669"/>
    <property type="project" value="UniProtKB-EC"/>
</dbReference>
<name>A0ABM8NM21_9BURK</name>
<dbReference type="Proteomes" id="UP000656319">
    <property type="component" value="Unassembled WGS sequence"/>
</dbReference>
<feature type="domain" description="Enoyl reductase (ER)" evidence="2">
    <location>
        <begin position="11"/>
        <end position="327"/>
    </location>
</feature>
<dbReference type="EC" id="1.6.5.5" evidence="3"/>
<dbReference type="InterPro" id="IPR013154">
    <property type="entry name" value="ADH-like_N"/>
</dbReference>
<reference evidence="3 4" key="1">
    <citation type="submission" date="2020-10" db="EMBL/GenBank/DDBJ databases">
        <authorList>
            <person name="Peeters C."/>
        </authorList>
    </citation>
    <scope>NUCLEOTIDE SEQUENCE [LARGE SCALE GENOMIC DNA]</scope>
    <source>
        <strain evidence="3 4">LMG 27952</strain>
    </source>
</reference>
<dbReference type="SUPFAM" id="SSF51735">
    <property type="entry name" value="NAD(P)-binding Rossmann-fold domains"/>
    <property type="match status" value="1"/>
</dbReference>